<keyword evidence="1" id="KW-0805">Transcription regulation</keyword>
<gene>
    <name evidence="7" type="ORF">SSLN_LOCUS12868</name>
</gene>
<evidence type="ECO:0000256" key="4">
    <source>
        <dbReference type="ARBA" id="ARBA00023242"/>
    </source>
</evidence>
<dbReference type="GO" id="GO:0001708">
    <property type="term" value="P:cell fate specification"/>
    <property type="evidence" value="ECO:0007669"/>
    <property type="project" value="TreeGrafter"/>
</dbReference>
<dbReference type="OrthoDB" id="7442607at2759"/>
<evidence type="ECO:0000259" key="6">
    <source>
        <dbReference type="PROSITE" id="PS50252"/>
    </source>
</evidence>
<comment type="caution">
    <text evidence="5">Lacks conserved residue(s) required for the propagation of feature annotation.</text>
</comment>
<keyword evidence="8" id="KW-1185">Reference proteome</keyword>
<dbReference type="EMBL" id="UYSU01037605">
    <property type="protein sequence ID" value="VDL99253.1"/>
    <property type="molecule type" value="Genomic_DNA"/>
</dbReference>
<keyword evidence="3" id="KW-0804">Transcription</keyword>
<dbReference type="Proteomes" id="UP000275846">
    <property type="component" value="Unassembled WGS sequence"/>
</dbReference>
<dbReference type="PANTHER" id="PTHR11267:SF190">
    <property type="entry name" value="T-BOX TRANSCRIPTION FACTOR TBX20"/>
    <property type="match status" value="1"/>
</dbReference>
<evidence type="ECO:0000313" key="9">
    <source>
        <dbReference type="WBParaSite" id="SSLN_0001336601-mRNA-1"/>
    </source>
</evidence>
<dbReference type="InterPro" id="IPR001699">
    <property type="entry name" value="TF_T-box"/>
</dbReference>
<comment type="subcellular location">
    <subcellularLocation>
        <location evidence="5">Nucleus</location>
    </subcellularLocation>
</comment>
<evidence type="ECO:0000256" key="1">
    <source>
        <dbReference type="ARBA" id="ARBA00023015"/>
    </source>
</evidence>
<reference evidence="9" key="1">
    <citation type="submission" date="2016-06" db="UniProtKB">
        <authorList>
            <consortium name="WormBaseParasite"/>
        </authorList>
    </citation>
    <scope>IDENTIFICATION</scope>
</reference>
<dbReference type="Pfam" id="PF00907">
    <property type="entry name" value="T-box"/>
    <property type="match status" value="1"/>
</dbReference>
<evidence type="ECO:0000313" key="7">
    <source>
        <dbReference type="EMBL" id="VDL99253.1"/>
    </source>
</evidence>
<dbReference type="WBParaSite" id="SSLN_0001336601-mRNA-1">
    <property type="protein sequence ID" value="SSLN_0001336601-mRNA-1"/>
    <property type="gene ID" value="SSLN_0001336601"/>
</dbReference>
<dbReference type="GO" id="GO:0045893">
    <property type="term" value="P:positive regulation of DNA-templated transcription"/>
    <property type="evidence" value="ECO:0007669"/>
    <property type="project" value="InterPro"/>
</dbReference>
<dbReference type="GO" id="GO:0000981">
    <property type="term" value="F:DNA-binding transcription factor activity, RNA polymerase II-specific"/>
    <property type="evidence" value="ECO:0007669"/>
    <property type="project" value="TreeGrafter"/>
</dbReference>
<dbReference type="SMART" id="SM00425">
    <property type="entry name" value="TBOX"/>
    <property type="match status" value="1"/>
</dbReference>
<dbReference type="GO" id="GO:0005634">
    <property type="term" value="C:nucleus"/>
    <property type="evidence" value="ECO:0007669"/>
    <property type="project" value="UniProtKB-SubCell"/>
</dbReference>
<proteinExistence type="predicted"/>
<dbReference type="InterPro" id="IPR008967">
    <property type="entry name" value="p53-like_TF_DNA-bd_sf"/>
</dbReference>
<dbReference type="SUPFAM" id="SSF49417">
    <property type="entry name" value="p53-like transcription factors"/>
    <property type="match status" value="1"/>
</dbReference>
<dbReference type="PRINTS" id="PR00937">
    <property type="entry name" value="TBOX"/>
</dbReference>
<dbReference type="InterPro" id="IPR046360">
    <property type="entry name" value="T-box_DNA-bd"/>
</dbReference>
<dbReference type="PROSITE" id="PS50252">
    <property type="entry name" value="TBOX_3"/>
    <property type="match status" value="1"/>
</dbReference>
<sequence length="226" mass="25238">MFPVVRVSFTGLKPATKYLVLMDIVPVDSKRYRYAYHRSSWLVAGKADPDVQQRCYVHPDAPFLGDQLSKQAISFEKLKLTNNIILNSMHKYQPRIHLIKRSAVEPFLATPPQSLNSIRSDEIKTFEFPETVFIAVTAYQNQLVSVSPLKTTNSINQTNLLVANGQYGILGKILPFATPLPLLWASIAFELSAFTGFRRHTCTSQSANCRPPCPIPAANTDVLCLA</sequence>
<organism evidence="9">
    <name type="scientific">Schistocephalus solidus</name>
    <name type="common">Tapeworm</name>
    <dbReference type="NCBI Taxonomy" id="70667"/>
    <lineage>
        <taxon>Eukaryota</taxon>
        <taxon>Metazoa</taxon>
        <taxon>Spiralia</taxon>
        <taxon>Lophotrochozoa</taxon>
        <taxon>Platyhelminthes</taxon>
        <taxon>Cestoda</taxon>
        <taxon>Eucestoda</taxon>
        <taxon>Diphyllobothriidea</taxon>
        <taxon>Diphyllobothriidae</taxon>
        <taxon>Schistocephalus</taxon>
    </lineage>
</organism>
<protein>
    <submittedName>
        <fullName evidence="9">T-box domain-containing protein</fullName>
    </submittedName>
</protein>
<evidence type="ECO:0000256" key="3">
    <source>
        <dbReference type="ARBA" id="ARBA00023163"/>
    </source>
</evidence>
<name>A0A183T8S0_SCHSO</name>
<feature type="domain" description="T-box" evidence="6">
    <location>
        <begin position="1"/>
        <end position="145"/>
    </location>
</feature>
<dbReference type="InterPro" id="IPR036960">
    <property type="entry name" value="T-box_sf"/>
</dbReference>
<evidence type="ECO:0000313" key="8">
    <source>
        <dbReference type="Proteomes" id="UP000275846"/>
    </source>
</evidence>
<dbReference type="GO" id="GO:0000785">
    <property type="term" value="C:chromatin"/>
    <property type="evidence" value="ECO:0007669"/>
    <property type="project" value="TreeGrafter"/>
</dbReference>
<keyword evidence="2 5" id="KW-0238">DNA-binding</keyword>
<evidence type="ECO:0000256" key="5">
    <source>
        <dbReference type="PROSITE-ProRule" id="PRU00201"/>
    </source>
</evidence>
<dbReference type="STRING" id="70667.A0A183T8S0"/>
<accession>A0A183T8S0</accession>
<keyword evidence="4 5" id="KW-0539">Nucleus</keyword>
<reference evidence="7 8" key="2">
    <citation type="submission" date="2018-11" db="EMBL/GenBank/DDBJ databases">
        <authorList>
            <consortium name="Pathogen Informatics"/>
        </authorList>
    </citation>
    <scope>NUCLEOTIDE SEQUENCE [LARGE SCALE GENOMIC DNA]</scope>
    <source>
        <strain evidence="7 8">NST_G2</strain>
    </source>
</reference>
<evidence type="ECO:0000256" key="2">
    <source>
        <dbReference type="ARBA" id="ARBA00023125"/>
    </source>
</evidence>
<dbReference type="PANTHER" id="PTHR11267">
    <property type="entry name" value="T-BOX PROTEIN-RELATED"/>
    <property type="match status" value="1"/>
</dbReference>
<dbReference type="GO" id="GO:0048731">
    <property type="term" value="P:system development"/>
    <property type="evidence" value="ECO:0007669"/>
    <property type="project" value="UniProtKB-ARBA"/>
</dbReference>
<dbReference type="GO" id="GO:0000978">
    <property type="term" value="F:RNA polymerase II cis-regulatory region sequence-specific DNA binding"/>
    <property type="evidence" value="ECO:0007669"/>
    <property type="project" value="InterPro"/>
</dbReference>
<dbReference type="AlphaFoldDB" id="A0A183T8S0"/>
<dbReference type="Gene3D" id="2.60.40.820">
    <property type="entry name" value="Transcription factor, T-box"/>
    <property type="match status" value="1"/>
</dbReference>